<keyword evidence="5" id="KW-0333">Golgi apparatus</keyword>
<dbReference type="PANTHER" id="PTHR43083:SF2">
    <property type="entry name" value="MANNAN POLYMERASE II COMPLEX ANP1 SUBUNIT"/>
    <property type="match status" value="1"/>
</dbReference>
<dbReference type="GeneID" id="43582156"/>
<dbReference type="FunFam" id="3.90.550.10:FF:000017">
    <property type="entry name" value="Mannan polymerase II complex ANP1 subunit"/>
    <property type="match status" value="1"/>
</dbReference>
<gene>
    <name evidence="10" type="ORF">SAPINGB_P003338</name>
</gene>
<dbReference type="SUPFAM" id="SSF53448">
    <property type="entry name" value="Nucleotide-diphospho-sugar transferases"/>
    <property type="match status" value="1"/>
</dbReference>
<dbReference type="AlphaFoldDB" id="A0A5E8BR66"/>
<dbReference type="PANTHER" id="PTHR43083">
    <property type="entry name" value="MANNAN POLYMERASE II"/>
    <property type="match status" value="1"/>
</dbReference>
<proteinExistence type="inferred from homology"/>
<keyword evidence="2 9" id="KW-0812">Transmembrane</keyword>
<evidence type="ECO:0000256" key="4">
    <source>
        <dbReference type="ARBA" id="ARBA00022989"/>
    </source>
</evidence>
<dbReference type="Proteomes" id="UP000398389">
    <property type="component" value="Unassembled WGS sequence"/>
</dbReference>
<protein>
    <recommendedName>
        <fullName evidence="12">Glycosyltransferase family 62 protein</fullName>
    </recommendedName>
</protein>
<dbReference type="InterPro" id="IPR052086">
    <property type="entry name" value="Mannan_Polymerase_Subunit"/>
</dbReference>
<evidence type="ECO:0000256" key="7">
    <source>
        <dbReference type="ARBA" id="ARBA00037964"/>
    </source>
</evidence>
<evidence type="ECO:0008006" key="12">
    <source>
        <dbReference type="Google" id="ProtNLM"/>
    </source>
</evidence>
<dbReference type="InterPro" id="IPR029044">
    <property type="entry name" value="Nucleotide-diphossugar_trans"/>
</dbReference>
<feature type="region of interest" description="Disordered" evidence="8">
    <location>
        <begin position="429"/>
        <end position="452"/>
    </location>
</feature>
<dbReference type="GO" id="GO:0000136">
    <property type="term" value="C:mannan polymerase complex"/>
    <property type="evidence" value="ECO:0007669"/>
    <property type="project" value="TreeGrafter"/>
</dbReference>
<keyword evidence="3" id="KW-0735">Signal-anchor</keyword>
<dbReference type="GO" id="GO:0000009">
    <property type="term" value="F:alpha-1,6-mannosyltransferase activity"/>
    <property type="evidence" value="ECO:0007669"/>
    <property type="project" value="TreeGrafter"/>
</dbReference>
<keyword evidence="4 9" id="KW-1133">Transmembrane helix</keyword>
<evidence type="ECO:0000256" key="5">
    <source>
        <dbReference type="ARBA" id="ARBA00023034"/>
    </source>
</evidence>
<feature type="transmembrane region" description="Helical" evidence="9">
    <location>
        <begin position="62"/>
        <end position="80"/>
    </location>
</feature>
<evidence type="ECO:0000313" key="10">
    <source>
        <dbReference type="EMBL" id="VVT52969.1"/>
    </source>
</evidence>
<name>A0A5E8BR66_9ASCO</name>
<feature type="region of interest" description="Disordered" evidence="8">
    <location>
        <begin position="473"/>
        <end position="505"/>
    </location>
</feature>
<dbReference type="EMBL" id="CABVLU010000003">
    <property type="protein sequence ID" value="VVT52969.1"/>
    <property type="molecule type" value="Genomic_DNA"/>
</dbReference>
<evidence type="ECO:0000313" key="11">
    <source>
        <dbReference type="Proteomes" id="UP000398389"/>
    </source>
</evidence>
<evidence type="ECO:0000256" key="2">
    <source>
        <dbReference type="ARBA" id="ARBA00022692"/>
    </source>
</evidence>
<dbReference type="Gene3D" id="3.90.550.10">
    <property type="entry name" value="Spore Coat Polysaccharide Biosynthesis Protein SpsA, Chain A"/>
    <property type="match status" value="1"/>
</dbReference>
<comment type="similarity">
    <text evidence="7">Belongs to the ANP1/MMN9/VAN1 family.</text>
</comment>
<evidence type="ECO:0000256" key="8">
    <source>
        <dbReference type="SAM" id="MobiDB-lite"/>
    </source>
</evidence>
<reference evidence="10 11" key="1">
    <citation type="submission" date="2019-09" db="EMBL/GenBank/DDBJ databases">
        <authorList>
            <person name="Brejova B."/>
        </authorList>
    </citation>
    <scope>NUCLEOTIDE SEQUENCE [LARGE SCALE GENOMIC DNA]</scope>
</reference>
<evidence type="ECO:0000256" key="9">
    <source>
        <dbReference type="SAM" id="Phobius"/>
    </source>
</evidence>
<evidence type="ECO:0000256" key="1">
    <source>
        <dbReference type="ARBA" id="ARBA00004323"/>
    </source>
</evidence>
<dbReference type="GO" id="GO:0006487">
    <property type="term" value="P:protein N-linked glycosylation"/>
    <property type="evidence" value="ECO:0007669"/>
    <property type="project" value="TreeGrafter"/>
</dbReference>
<dbReference type="Pfam" id="PF03452">
    <property type="entry name" value="Anp1"/>
    <property type="match status" value="1"/>
</dbReference>
<organism evidence="10 11">
    <name type="scientific">Magnusiomyces paraingens</name>
    <dbReference type="NCBI Taxonomy" id="2606893"/>
    <lineage>
        <taxon>Eukaryota</taxon>
        <taxon>Fungi</taxon>
        <taxon>Dikarya</taxon>
        <taxon>Ascomycota</taxon>
        <taxon>Saccharomycotina</taxon>
        <taxon>Dipodascomycetes</taxon>
        <taxon>Dipodascales</taxon>
        <taxon>Dipodascaceae</taxon>
        <taxon>Magnusiomyces</taxon>
    </lineage>
</organism>
<dbReference type="OrthoDB" id="204164at2759"/>
<comment type="subcellular location">
    <subcellularLocation>
        <location evidence="1">Golgi apparatus membrane</location>
        <topology evidence="1">Single-pass type II membrane protein</topology>
    </subcellularLocation>
</comment>
<evidence type="ECO:0000256" key="3">
    <source>
        <dbReference type="ARBA" id="ARBA00022968"/>
    </source>
</evidence>
<dbReference type="RefSeq" id="XP_031853947.1">
    <property type="nucleotide sequence ID" value="XM_031998056.1"/>
</dbReference>
<keyword evidence="6 9" id="KW-0472">Membrane</keyword>
<dbReference type="GO" id="GO:0000032">
    <property type="term" value="P:cell wall mannoprotein biosynthetic process"/>
    <property type="evidence" value="ECO:0007669"/>
    <property type="project" value="TreeGrafter"/>
</dbReference>
<sequence>MAFERFKVKSDLPRYEAASYISGVNNDSFKPRKPSNVTTGRLFGKIYIPKWYKDMPRNQKRLTERWMLIILGIFALWRLILMRSSDYGQIEYGNNYNSYSQNFNDILSWQKLKNQIANFDDNQVGVSQHYNLNNFDGDKNGWELKNRLLLCIPLRNAAPVINMMISHLENLTYPHELIDLAFLVSDSDDSTAVDLELNLRRSSISRTYGNIEIFYKDFGQAIGQGFDDRHGVAVQGIRRKLMGRARNWLTSVALKPYHSWVYWRDADIETSPPTIIEDLMKHGRDVIVPNVWRPLPEWLGNEQPYDLNTWQESEAALELAKTLNEDDVIVEGYAEYPTWRPHLAYFRDVNGNPDEMYDMDGIGGVSILARAKVFRNGAMFPGFALWNHAETEGFGKLCRKMGFSVNGLPHYTIWHLYEPSEDDLKKMKEMEEEKKKPPKVEKQTNNKDELLEEKFQDVSREVAQEEALKVAIEEQEEARQEHEQVLNNQLKDEKDASFFSKERSP</sequence>
<accession>A0A5E8BR66</accession>
<keyword evidence="11" id="KW-1185">Reference proteome</keyword>
<evidence type="ECO:0000256" key="6">
    <source>
        <dbReference type="ARBA" id="ARBA00023136"/>
    </source>
</evidence>